<evidence type="ECO:0000313" key="2">
    <source>
        <dbReference type="Proteomes" id="UP000011932"/>
    </source>
</evidence>
<evidence type="ECO:0000313" key="1">
    <source>
        <dbReference type="EMBL" id="AGH99105.1"/>
    </source>
</evidence>
<organism evidence="1 2">
    <name type="scientific">Micavibrio aeruginosavorus EPB</name>
    <dbReference type="NCBI Taxonomy" id="349215"/>
    <lineage>
        <taxon>Bacteria</taxon>
        <taxon>Pseudomonadati</taxon>
        <taxon>Bdellovibrionota</taxon>
        <taxon>Bdellovibrionia</taxon>
        <taxon>Bdellovibrionales</taxon>
        <taxon>Pseudobdellovibrionaceae</taxon>
        <taxon>Micavibrio</taxon>
    </lineage>
</organism>
<dbReference type="HOGENOM" id="CLU_1303711_0_0_5"/>
<name>M4VKS8_9BACT</name>
<dbReference type="RefSeq" id="WP_015468614.1">
    <property type="nucleotide sequence ID" value="NC_020812.1"/>
</dbReference>
<protein>
    <submittedName>
        <fullName evidence="1">Uncharacterized protein</fullName>
    </submittedName>
</protein>
<gene>
    <name evidence="1" type="ORF">A11S_2310</name>
</gene>
<proteinExistence type="predicted"/>
<accession>M4VKS8</accession>
<dbReference type="OrthoDB" id="9819627at2"/>
<dbReference type="KEGG" id="man:A11S_2310"/>
<dbReference type="Proteomes" id="UP000011932">
    <property type="component" value="Chromosome"/>
</dbReference>
<sequence length="211" mass="22453">MAGVLKKAGSVLGSILLGASVYSFTDVIHDVAGPKLDRFLLPDHFFNEQKKETPQGREALGLLALGTKFSVDALQKLTPEDVCHVAKANALMNGDALNDEGRHADTFNDCSNSKIDFYRNGALISMGASMGRDGVARLNDADLCHLTSIAETFGETTGIAKSAGAVPAASDTLSLLQSKFKNCADGRTLSDDVLNQHVQNTIVSQLYNRAP</sequence>
<dbReference type="AlphaFoldDB" id="M4VKS8"/>
<dbReference type="EMBL" id="CP003538">
    <property type="protein sequence ID" value="AGH99105.1"/>
    <property type="molecule type" value="Genomic_DNA"/>
</dbReference>
<reference evidence="1 2" key="1">
    <citation type="journal article" date="2013" name="ISME J.">
        <title>By their genes ye shall know them: genomic signatures of predatory bacteria.</title>
        <authorList>
            <person name="Pasternak Z."/>
            <person name="Pietrokovski S."/>
            <person name="Rotem O."/>
            <person name="Gophna U."/>
            <person name="Lurie-Weinberger M.N."/>
            <person name="Jurkevitch E."/>
        </authorList>
    </citation>
    <scope>NUCLEOTIDE SEQUENCE [LARGE SCALE GENOMIC DNA]</scope>
    <source>
        <strain evidence="1">EPB</strain>
    </source>
</reference>